<organism evidence="1 2">
    <name type="scientific">Brachionus plicatilis</name>
    <name type="common">Marine rotifer</name>
    <name type="synonym">Brachionus muelleri</name>
    <dbReference type="NCBI Taxonomy" id="10195"/>
    <lineage>
        <taxon>Eukaryota</taxon>
        <taxon>Metazoa</taxon>
        <taxon>Spiralia</taxon>
        <taxon>Gnathifera</taxon>
        <taxon>Rotifera</taxon>
        <taxon>Eurotatoria</taxon>
        <taxon>Monogononta</taxon>
        <taxon>Pseudotrocha</taxon>
        <taxon>Ploima</taxon>
        <taxon>Brachionidae</taxon>
        <taxon>Brachionus</taxon>
    </lineage>
</organism>
<gene>
    <name evidence="1" type="ORF">BpHYR1_037404</name>
</gene>
<evidence type="ECO:0000313" key="1">
    <source>
        <dbReference type="EMBL" id="RNA37845.1"/>
    </source>
</evidence>
<keyword evidence="2" id="KW-1185">Reference proteome</keyword>
<dbReference type="EMBL" id="REGN01000969">
    <property type="protein sequence ID" value="RNA37845.1"/>
    <property type="molecule type" value="Genomic_DNA"/>
</dbReference>
<dbReference type="AlphaFoldDB" id="A0A3M7SQ61"/>
<evidence type="ECO:0000313" key="2">
    <source>
        <dbReference type="Proteomes" id="UP000276133"/>
    </source>
</evidence>
<reference evidence="1 2" key="1">
    <citation type="journal article" date="2018" name="Sci. Rep.">
        <title>Genomic signatures of local adaptation to the degree of environmental predictability in rotifers.</title>
        <authorList>
            <person name="Franch-Gras L."/>
            <person name="Hahn C."/>
            <person name="Garcia-Roger E.M."/>
            <person name="Carmona M.J."/>
            <person name="Serra M."/>
            <person name="Gomez A."/>
        </authorList>
    </citation>
    <scope>NUCLEOTIDE SEQUENCE [LARGE SCALE GENOMIC DNA]</scope>
    <source>
        <strain evidence="1">HYR1</strain>
    </source>
</reference>
<sequence length="174" mass="19682">MAPILAIVLHVPRPTARFTVGNIIITGLSTHILIRKTNMENTPKSMAIVFFLPNSSIIVIVIKRPGNSDIVLNMYTLACISDLEHFCCEQHNAIIAECIRKPYKPKNQCGFLEEEALYFREIFFSKFPRPNQIYQMPSDSGRFLAAKSKKLQILTMEGRKMPKAISSQVTALQL</sequence>
<proteinExistence type="predicted"/>
<protein>
    <submittedName>
        <fullName evidence="1">Uncharacterized protein</fullName>
    </submittedName>
</protein>
<name>A0A3M7SQ61_BRAPC</name>
<dbReference type="Proteomes" id="UP000276133">
    <property type="component" value="Unassembled WGS sequence"/>
</dbReference>
<accession>A0A3M7SQ61</accession>
<comment type="caution">
    <text evidence="1">The sequence shown here is derived from an EMBL/GenBank/DDBJ whole genome shotgun (WGS) entry which is preliminary data.</text>
</comment>